<organism evidence="2 3">
    <name type="scientific">Pseudoneurospora amorphoporcata</name>
    <dbReference type="NCBI Taxonomy" id="241081"/>
    <lineage>
        <taxon>Eukaryota</taxon>
        <taxon>Fungi</taxon>
        <taxon>Dikarya</taxon>
        <taxon>Ascomycota</taxon>
        <taxon>Pezizomycotina</taxon>
        <taxon>Sordariomycetes</taxon>
        <taxon>Sordariomycetidae</taxon>
        <taxon>Sordariales</taxon>
        <taxon>Sordariaceae</taxon>
        <taxon>Pseudoneurospora</taxon>
    </lineage>
</organism>
<dbReference type="EMBL" id="MU859231">
    <property type="protein sequence ID" value="KAK3949035.1"/>
    <property type="molecule type" value="Genomic_DNA"/>
</dbReference>
<keyword evidence="3" id="KW-1185">Reference proteome</keyword>
<accession>A0AAN6NNR9</accession>
<feature type="transmembrane region" description="Helical" evidence="1">
    <location>
        <begin position="54"/>
        <end position="71"/>
    </location>
</feature>
<dbReference type="AlphaFoldDB" id="A0AAN6NNR9"/>
<keyword evidence="1" id="KW-0472">Membrane</keyword>
<sequence>MSKRIHCPSNRVSMEAWYKILIVTLLFSWQRVILPQTTRGQIRQAKHKRLRQPLDPFFFFFFFFFFFPSQVRGEISHLARSLTFSSLPSLQCSSLDGEGTVLYSCGFFLCMSLLLMVRSKLRRERDSGMMRWKWVWASSSRGREGGCVSESGLPRPTVYR</sequence>
<reference evidence="2" key="2">
    <citation type="submission" date="2023-06" db="EMBL/GenBank/DDBJ databases">
        <authorList>
            <consortium name="Lawrence Berkeley National Laboratory"/>
            <person name="Mondo S.J."/>
            <person name="Hensen N."/>
            <person name="Bonometti L."/>
            <person name="Westerberg I."/>
            <person name="Brannstrom I.O."/>
            <person name="Guillou S."/>
            <person name="Cros-Aarteil S."/>
            <person name="Calhoun S."/>
            <person name="Haridas S."/>
            <person name="Kuo A."/>
            <person name="Pangilinan J."/>
            <person name="Riley R."/>
            <person name="Labutti K."/>
            <person name="Andreopoulos B."/>
            <person name="Lipzen A."/>
            <person name="Chen C."/>
            <person name="Yanf M."/>
            <person name="Daum C."/>
            <person name="Ng V."/>
            <person name="Clum A."/>
            <person name="Steindorff A."/>
            <person name="Ohm R."/>
            <person name="Martin F."/>
            <person name="Silar P."/>
            <person name="Natvig D."/>
            <person name="Lalanne C."/>
            <person name="Gautier V."/>
            <person name="Ament-Velasquez S.L."/>
            <person name="Kruys A."/>
            <person name="Hutchinson M.I."/>
            <person name="Powell A.J."/>
            <person name="Barry K."/>
            <person name="Miller A.N."/>
            <person name="Grigoriev I.V."/>
            <person name="Debuchy R."/>
            <person name="Gladieux P."/>
            <person name="Thoren M.H."/>
            <person name="Johannesson H."/>
        </authorList>
    </citation>
    <scope>NUCLEOTIDE SEQUENCE</scope>
    <source>
        <strain evidence="2">CBS 626.80</strain>
    </source>
</reference>
<keyword evidence="1" id="KW-1133">Transmembrane helix</keyword>
<comment type="caution">
    <text evidence="2">The sequence shown here is derived from an EMBL/GenBank/DDBJ whole genome shotgun (WGS) entry which is preliminary data.</text>
</comment>
<evidence type="ECO:0000313" key="2">
    <source>
        <dbReference type="EMBL" id="KAK3949035.1"/>
    </source>
</evidence>
<protein>
    <submittedName>
        <fullName evidence="2">Uncharacterized protein</fullName>
    </submittedName>
</protein>
<evidence type="ECO:0000256" key="1">
    <source>
        <dbReference type="SAM" id="Phobius"/>
    </source>
</evidence>
<keyword evidence="1" id="KW-0812">Transmembrane</keyword>
<evidence type="ECO:0000313" key="3">
    <source>
        <dbReference type="Proteomes" id="UP001303222"/>
    </source>
</evidence>
<proteinExistence type="predicted"/>
<dbReference type="Proteomes" id="UP001303222">
    <property type="component" value="Unassembled WGS sequence"/>
</dbReference>
<name>A0AAN6NNR9_9PEZI</name>
<reference evidence="2" key="1">
    <citation type="journal article" date="2023" name="Mol. Phylogenet. Evol.">
        <title>Genome-scale phylogeny and comparative genomics of the fungal order Sordariales.</title>
        <authorList>
            <person name="Hensen N."/>
            <person name="Bonometti L."/>
            <person name="Westerberg I."/>
            <person name="Brannstrom I.O."/>
            <person name="Guillou S."/>
            <person name="Cros-Aarteil S."/>
            <person name="Calhoun S."/>
            <person name="Haridas S."/>
            <person name="Kuo A."/>
            <person name="Mondo S."/>
            <person name="Pangilinan J."/>
            <person name="Riley R."/>
            <person name="LaButti K."/>
            <person name="Andreopoulos B."/>
            <person name="Lipzen A."/>
            <person name="Chen C."/>
            <person name="Yan M."/>
            <person name="Daum C."/>
            <person name="Ng V."/>
            <person name="Clum A."/>
            <person name="Steindorff A."/>
            <person name="Ohm R.A."/>
            <person name="Martin F."/>
            <person name="Silar P."/>
            <person name="Natvig D.O."/>
            <person name="Lalanne C."/>
            <person name="Gautier V."/>
            <person name="Ament-Velasquez S.L."/>
            <person name="Kruys A."/>
            <person name="Hutchinson M.I."/>
            <person name="Powell A.J."/>
            <person name="Barry K."/>
            <person name="Miller A.N."/>
            <person name="Grigoriev I.V."/>
            <person name="Debuchy R."/>
            <person name="Gladieux P."/>
            <person name="Hiltunen Thoren M."/>
            <person name="Johannesson H."/>
        </authorList>
    </citation>
    <scope>NUCLEOTIDE SEQUENCE</scope>
    <source>
        <strain evidence="2">CBS 626.80</strain>
    </source>
</reference>
<feature type="transmembrane region" description="Helical" evidence="1">
    <location>
        <begin position="101"/>
        <end position="121"/>
    </location>
</feature>
<gene>
    <name evidence="2" type="ORF">QBC32DRAFT_44251</name>
</gene>